<dbReference type="Proteomes" id="UP000054342">
    <property type="component" value="Unassembled WGS sequence"/>
</dbReference>
<keyword evidence="4" id="KW-0963">Cytoplasm</keyword>
<evidence type="ECO:0000313" key="10">
    <source>
        <dbReference type="EMBL" id="KIW55507.1"/>
    </source>
</evidence>
<dbReference type="HOGENOM" id="CLU_003318_1_0_1"/>
<dbReference type="EMBL" id="KN847319">
    <property type="protein sequence ID" value="KIW55507.1"/>
    <property type="molecule type" value="Genomic_DNA"/>
</dbReference>
<feature type="compositionally biased region" description="Low complexity" evidence="8">
    <location>
        <begin position="748"/>
        <end position="763"/>
    </location>
</feature>
<feature type="compositionally biased region" description="Basic and acidic residues" evidence="8">
    <location>
        <begin position="606"/>
        <end position="629"/>
    </location>
</feature>
<feature type="compositionally biased region" description="Basic and acidic residues" evidence="8">
    <location>
        <begin position="635"/>
        <end position="644"/>
    </location>
</feature>
<feature type="compositionally biased region" description="Polar residues" evidence="8">
    <location>
        <begin position="510"/>
        <end position="524"/>
    </location>
</feature>
<keyword evidence="7" id="KW-0539">Nucleus</keyword>
<feature type="compositionally biased region" description="Basic residues" evidence="8">
    <location>
        <begin position="68"/>
        <end position="79"/>
    </location>
</feature>
<feature type="region of interest" description="Disordered" evidence="8">
    <location>
        <begin position="68"/>
        <end position="106"/>
    </location>
</feature>
<feature type="domain" description="Inner centromere protein ARK-binding" evidence="9">
    <location>
        <begin position="1039"/>
        <end position="1095"/>
    </location>
</feature>
<comment type="subcellular location">
    <subcellularLocation>
        <location evidence="2">Cytoplasm</location>
        <location evidence="2">Cytoskeleton</location>
        <location evidence="2">Spindle</location>
    </subcellularLocation>
    <subcellularLocation>
        <location evidence="1">Nucleus</location>
    </subcellularLocation>
</comment>
<sequence length="1147" mass="127054">MASKVAAVGSTAWISAEKENAVQLLQTEKEEVIYPAQHQLEWLNEHMCEIFSGSQLDVANVFKTPGKLKGKTPRTARKRNAQDARIPLSDVFSSKPIPRPSPPKRMSQNRLRFEIATDRPEQHYPAVVRSQTDSGYHGSSQEDTDFDQKSQMVPTSPIHNIQRSDNNDIMEEHMEDAAETEHRTTEGSFHSAKEDQTTRMANVECTAQEHHSEDPLILDDERDQNAAFQERQRDVDPDFDEIGSPSDESTPDRPLVRKSSLTFAALPAREPMKTSIGARISRTSHVEQSRQVSASSSRQLATSSHAEQPPSGKHIKDVEMKDVDDDDDGGDEDDDENVKILRTDDSDEDTQTAKNYSKSSTKRLHEKIDMLGQAPAPRPSKSIPSAATLGAMRQQETSEQAEETARTYQRGNDDDDDWIKPLTSPNAARSSPAKSMTTNNEYESDEEEEFYMRAPELVAHEERMRSPVRMSPSPGKIRPGYCHTKSASTATLASPAKAAMAPPPSPAKSISVSNPAHSTTTPQGSPKRYLDLSASKSKLQSIMKTAKGLFTTSASVSAAAKLETLSPNSIRMAASAMPGMYPNLNGFLEDKPLPSSPPKQGRKTRSSTEREKEEKRKEKETHLKQRMDDQLEQARAQERRKVAEQKQLQQQTVESSRNEQSNYLSPKRHLEEQNNQEPIESAPPTGKTTRPLRPGREPPVNKAKPAPVSIRVGTLSQRIPAGSSQAPSNAPDSLTAEPKRPGLNKKVSSASLQSATSTALKSSVHGQPPKPRALLAAERKKEQDEREAQRKLEQKREIERKRAAQQEEARKQEQKQRAEAEKRERERVAAEQAKRQAQQQAIERKRQEAARKAEQQRLERAATDAAQARPPSRLAGQNAARSLINHPLPTNPAKPAKRPLEEEAGRPQASKYGGAGLAQGDSKRRKTDEESNVEPAARPVVSGAPIRQSHLGKKASIFNHSSYTQAQPSSHMGQFPQPPSRAAPPQMQQYATGGKIPFADGANPPPPAKTPVSIMQQKTIQTVKSSPQYPNGDAINLPEIPTDSEDEDSDDEGNAFPIPDWATPGHLTEQLIRQEGMDGDAVFGPIAPLKMEEIFSKGNKDRLKRLRDRTSSANWTLSGDGLTLEEVRADREQRERMRLEGGWRFGH</sequence>
<dbReference type="RefSeq" id="XP_013316091.1">
    <property type="nucleotide sequence ID" value="XM_013460637.1"/>
</dbReference>
<evidence type="ECO:0000256" key="3">
    <source>
        <dbReference type="ARBA" id="ARBA00010042"/>
    </source>
</evidence>
<comment type="similarity">
    <text evidence="3">Belongs to the INCENP family.</text>
</comment>
<dbReference type="InterPro" id="IPR005635">
    <property type="entry name" value="Inner_centromere_prot_ARK-bd"/>
</dbReference>
<feature type="compositionally biased region" description="Basic and acidic residues" evidence="8">
    <location>
        <begin position="170"/>
        <end position="197"/>
    </location>
</feature>
<evidence type="ECO:0000256" key="7">
    <source>
        <dbReference type="ARBA" id="ARBA00023242"/>
    </source>
</evidence>
<feature type="compositionally biased region" description="Polar residues" evidence="8">
    <location>
        <begin position="1013"/>
        <end position="1029"/>
    </location>
</feature>
<dbReference type="GO" id="GO:0005634">
    <property type="term" value="C:nucleus"/>
    <property type="evidence" value="ECO:0007669"/>
    <property type="project" value="UniProtKB-SubCell"/>
</dbReference>
<dbReference type="Pfam" id="PF03941">
    <property type="entry name" value="INCENP_ARK-bind"/>
    <property type="match status" value="1"/>
</dbReference>
<gene>
    <name evidence="10" type="ORF">PV05_04245</name>
</gene>
<feature type="compositionally biased region" description="Acidic residues" evidence="8">
    <location>
        <begin position="1042"/>
        <end position="1053"/>
    </location>
</feature>
<feature type="compositionally biased region" description="Acidic residues" evidence="8">
    <location>
        <begin position="322"/>
        <end position="336"/>
    </location>
</feature>
<dbReference type="GO" id="GO:0007059">
    <property type="term" value="P:chromosome segregation"/>
    <property type="evidence" value="ECO:0007669"/>
    <property type="project" value="UniProtKB-KW"/>
</dbReference>
<evidence type="ECO:0000256" key="5">
    <source>
        <dbReference type="ARBA" id="ARBA00022829"/>
    </source>
</evidence>
<dbReference type="AlphaFoldDB" id="A0A0D2CZH0"/>
<dbReference type="PANTHER" id="PTHR13142:SF1">
    <property type="entry name" value="INNER CENTROMERE PROTEIN"/>
    <property type="match status" value="1"/>
</dbReference>
<feature type="compositionally biased region" description="Polar residues" evidence="8">
    <location>
        <begin position="129"/>
        <end position="141"/>
    </location>
</feature>
<accession>A0A0D2CZH0</accession>
<evidence type="ECO:0000259" key="9">
    <source>
        <dbReference type="Pfam" id="PF03941"/>
    </source>
</evidence>
<feature type="region of interest" description="Disordered" evidence="8">
    <location>
        <begin position="129"/>
        <end position="532"/>
    </location>
</feature>
<keyword evidence="5" id="KW-0159">Chromosome partition</keyword>
<keyword evidence="6" id="KW-0206">Cytoskeleton</keyword>
<evidence type="ECO:0000256" key="8">
    <source>
        <dbReference type="SAM" id="MobiDB-lite"/>
    </source>
</evidence>
<dbReference type="STRING" id="348802.A0A0D2CZH0"/>
<dbReference type="GeneID" id="25326153"/>
<feature type="compositionally biased region" description="Polar residues" evidence="8">
    <location>
        <begin position="149"/>
        <end position="164"/>
    </location>
</feature>
<feature type="region of interest" description="Disordered" evidence="8">
    <location>
        <begin position="583"/>
        <end position="1065"/>
    </location>
</feature>
<protein>
    <recommendedName>
        <fullName evidence="9">Inner centromere protein ARK-binding domain-containing protein</fullName>
    </recommendedName>
</protein>
<feature type="compositionally biased region" description="Polar residues" evidence="8">
    <location>
        <begin position="423"/>
        <end position="440"/>
    </location>
</feature>
<dbReference type="OrthoDB" id="6123at2759"/>
<dbReference type="PANTHER" id="PTHR13142">
    <property type="entry name" value="INNER CENTROMERE PROTEIN"/>
    <property type="match status" value="1"/>
</dbReference>
<evidence type="ECO:0000256" key="1">
    <source>
        <dbReference type="ARBA" id="ARBA00004123"/>
    </source>
</evidence>
<feature type="compositionally biased region" description="Low complexity" evidence="8">
    <location>
        <begin position="289"/>
        <end position="306"/>
    </location>
</feature>
<evidence type="ECO:0000256" key="6">
    <source>
        <dbReference type="ARBA" id="ARBA00023212"/>
    </source>
</evidence>
<evidence type="ECO:0000313" key="11">
    <source>
        <dbReference type="Proteomes" id="UP000054342"/>
    </source>
</evidence>
<feature type="compositionally biased region" description="Low complexity" evidence="8">
    <location>
        <begin position="484"/>
        <end position="500"/>
    </location>
</feature>
<proteinExistence type="inferred from homology"/>
<feature type="compositionally biased region" description="Polar residues" evidence="8">
    <location>
        <begin position="958"/>
        <end position="972"/>
    </location>
</feature>
<feature type="compositionally biased region" description="Basic and acidic residues" evidence="8">
    <location>
        <begin position="777"/>
        <end position="834"/>
    </location>
</feature>
<organism evidence="10 11">
    <name type="scientific">Exophiala xenobiotica</name>
    <dbReference type="NCBI Taxonomy" id="348802"/>
    <lineage>
        <taxon>Eukaryota</taxon>
        <taxon>Fungi</taxon>
        <taxon>Dikarya</taxon>
        <taxon>Ascomycota</taxon>
        <taxon>Pezizomycotina</taxon>
        <taxon>Eurotiomycetes</taxon>
        <taxon>Chaetothyriomycetidae</taxon>
        <taxon>Chaetothyriales</taxon>
        <taxon>Herpotrichiellaceae</taxon>
        <taxon>Exophiala</taxon>
    </lineage>
</organism>
<dbReference type="Gene3D" id="6.10.250.2990">
    <property type="match status" value="1"/>
</dbReference>
<evidence type="ECO:0000256" key="2">
    <source>
        <dbReference type="ARBA" id="ARBA00004186"/>
    </source>
</evidence>
<feature type="compositionally biased region" description="Polar residues" evidence="8">
    <location>
        <begin position="646"/>
        <end position="664"/>
    </location>
</feature>
<feature type="compositionally biased region" description="Basic and acidic residues" evidence="8">
    <location>
        <begin position="842"/>
        <end position="862"/>
    </location>
</feature>
<evidence type="ECO:0000256" key="4">
    <source>
        <dbReference type="ARBA" id="ARBA00022490"/>
    </source>
</evidence>
<keyword evidence="11" id="KW-1185">Reference proteome</keyword>
<name>A0A0D2CZH0_9EURO</name>
<feature type="compositionally biased region" description="Polar residues" evidence="8">
    <location>
        <begin position="714"/>
        <end position="732"/>
    </location>
</feature>
<dbReference type="GO" id="GO:0005819">
    <property type="term" value="C:spindle"/>
    <property type="evidence" value="ECO:0007669"/>
    <property type="project" value="UniProtKB-SubCell"/>
</dbReference>
<reference evidence="10 11" key="1">
    <citation type="submission" date="2015-01" db="EMBL/GenBank/DDBJ databases">
        <title>The Genome Sequence of Exophiala xenobiotica CBS118157.</title>
        <authorList>
            <consortium name="The Broad Institute Genomics Platform"/>
            <person name="Cuomo C."/>
            <person name="de Hoog S."/>
            <person name="Gorbushina A."/>
            <person name="Stielow B."/>
            <person name="Teixiera M."/>
            <person name="Abouelleil A."/>
            <person name="Chapman S.B."/>
            <person name="Priest M."/>
            <person name="Young S.K."/>
            <person name="Wortman J."/>
            <person name="Nusbaum C."/>
            <person name="Birren B."/>
        </authorList>
    </citation>
    <scope>NUCLEOTIDE SEQUENCE [LARGE SCALE GENOMIC DNA]</scope>
    <source>
        <strain evidence="10 11">CBS 118157</strain>
    </source>
</reference>